<dbReference type="SUPFAM" id="SSF48403">
    <property type="entry name" value="Ankyrin repeat"/>
    <property type="match status" value="1"/>
</dbReference>
<reference evidence="1" key="1">
    <citation type="submission" date="2022-04" db="EMBL/GenBank/DDBJ databases">
        <title>A functionally conserved STORR gene fusion in Papaver species that diverged 16.8 million years ago.</title>
        <authorList>
            <person name="Catania T."/>
        </authorList>
    </citation>
    <scope>NUCLEOTIDE SEQUENCE</scope>
    <source>
        <strain evidence="1">S-188037</strain>
    </source>
</reference>
<sequence length="534" mass="60965">MSDTRDLAGDDLNYKSHEQMIEIKELLKMLAESQAKQAKLAETQVNTQQRLIEILSRSTCNTTASNDNHKQQEIDIVDNANKEIIVDLDGNDDEQPFKPKLEAVYRDKFVFGKHDLLLEALREDKLEKATEYLRNNPEVIKEAICEDLFTILHKDVTWNVNMTFIEEILKLSTPDILEYKTSTNSGGDIALNIAAFRGYTEAVISMVSKNSKLAQIRNADGYTPLEIALLFVTPGQKAIVEYLYSVMRNVKPSLFVGNDGAKLLCYLIDANFYDIALCLVKRLPQLSIEKSESHNMCGLEFLVRKPFAFPSGTKLTWWQNRVDMKAKYVQLIESNTRQYFTDFTERDEDKPPESSNDAKAEEGFKVFSMNDKGIGGLCLITRDNPNIVKEAIKLGTIEFVTEFLEQFPFLVWHNMAGQKMIEMAIAEKDITIVNSICDSGDVFEDKITLLSVMDNNDNSILHHAAKLAPLAKLNLVSGVALQIQRELQWFKVRMLLNLQFKSSRVLLTRYLILLMFFGIREKAVLRMPHYFLNI</sequence>
<dbReference type="PANTHER" id="PTHR24177">
    <property type="entry name" value="CASKIN"/>
    <property type="match status" value="1"/>
</dbReference>
<protein>
    <submittedName>
        <fullName evidence="1">Uncharacterized protein</fullName>
    </submittedName>
</protein>
<proteinExistence type="predicted"/>
<evidence type="ECO:0000313" key="1">
    <source>
        <dbReference type="EMBL" id="KAI3950981.1"/>
    </source>
</evidence>
<organism evidence="1 2">
    <name type="scientific">Papaver atlanticum</name>
    <dbReference type="NCBI Taxonomy" id="357466"/>
    <lineage>
        <taxon>Eukaryota</taxon>
        <taxon>Viridiplantae</taxon>
        <taxon>Streptophyta</taxon>
        <taxon>Embryophyta</taxon>
        <taxon>Tracheophyta</taxon>
        <taxon>Spermatophyta</taxon>
        <taxon>Magnoliopsida</taxon>
        <taxon>Ranunculales</taxon>
        <taxon>Papaveraceae</taxon>
        <taxon>Papaveroideae</taxon>
        <taxon>Papaver</taxon>
    </lineage>
</organism>
<evidence type="ECO:0000313" key="2">
    <source>
        <dbReference type="Proteomes" id="UP001202328"/>
    </source>
</evidence>
<dbReference type="EMBL" id="JAJJMB010002585">
    <property type="protein sequence ID" value="KAI3950981.1"/>
    <property type="molecule type" value="Genomic_DNA"/>
</dbReference>
<gene>
    <name evidence="1" type="ORF">MKW98_026435</name>
</gene>
<keyword evidence="2" id="KW-1185">Reference proteome</keyword>
<comment type="caution">
    <text evidence="1">The sequence shown here is derived from an EMBL/GenBank/DDBJ whole genome shotgun (WGS) entry which is preliminary data.</text>
</comment>
<dbReference type="PANTHER" id="PTHR24177:SF365">
    <property type="entry name" value="ANKYRIN REPEAT-CONTAINING PROTEIN NPR4-LIKE ISOFORM X1"/>
    <property type="match status" value="1"/>
</dbReference>
<accession>A0AAD4TCY7</accession>
<dbReference type="InterPro" id="IPR036770">
    <property type="entry name" value="Ankyrin_rpt-contain_sf"/>
</dbReference>
<dbReference type="AlphaFoldDB" id="A0AAD4TCY7"/>
<name>A0AAD4TCY7_9MAGN</name>
<dbReference type="Proteomes" id="UP001202328">
    <property type="component" value="Unassembled WGS sequence"/>
</dbReference>
<dbReference type="Gene3D" id="1.25.40.20">
    <property type="entry name" value="Ankyrin repeat-containing domain"/>
    <property type="match status" value="1"/>
</dbReference>
<dbReference type="GO" id="GO:0016020">
    <property type="term" value="C:membrane"/>
    <property type="evidence" value="ECO:0007669"/>
    <property type="project" value="TreeGrafter"/>
</dbReference>